<evidence type="ECO:0000313" key="3">
    <source>
        <dbReference type="Proteomes" id="UP000282386"/>
    </source>
</evidence>
<feature type="compositionally biased region" description="Polar residues" evidence="1">
    <location>
        <begin position="147"/>
        <end position="165"/>
    </location>
</feature>
<dbReference type="EMBL" id="LR134479">
    <property type="protein sequence ID" value="VEI23265.1"/>
    <property type="molecule type" value="Genomic_DNA"/>
</dbReference>
<feature type="region of interest" description="Disordered" evidence="1">
    <location>
        <begin position="118"/>
        <end position="165"/>
    </location>
</feature>
<evidence type="ECO:0000313" key="2">
    <source>
        <dbReference type="EMBL" id="VEI23265.1"/>
    </source>
</evidence>
<dbReference type="InterPro" id="IPR021903">
    <property type="entry name" value="DUF3515"/>
</dbReference>
<proteinExistence type="predicted"/>
<sequence length="221" mass="22862">MKGVKQLSQPARTHRLLRTLSRSFTACGCIFFLSGCGAGTVSLEPAPDAANPVCAYALVAMPETLTGFPQRETTAQATTAWGDPATIVLKCGVSVSEPVSDPCVEVNGIDWILRPQETESDPAKAASATASSHNTAPANSASSTASQKAGTSTPAPVRTSNVQRSGGVWTATTYGRTPTIEVTFDADKVPSSTLLTSLSSAVKQVPAQKKCTNLNEVPGGH</sequence>
<organism evidence="2 3">
    <name type="scientific">Rothia aeria</name>
    <dbReference type="NCBI Taxonomy" id="172042"/>
    <lineage>
        <taxon>Bacteria</taxon>
        <taxon>Bacillati</taxon>
        <taxon>Actinomycetota</taxon>
        <taxon>Actinomycetes</taxon>
        <taxon>Micrococcales</taxon>
        <taxon>Micrococcaceae</taxon>
        <taxon>Rothia</taxon>
    </lineage>
</organism>
<accession>A0A7Z9A4F0</accession>
<evidence type="ECO:0000256" key="1">
    <source>
        <dbReference type="SAM" id="MobiDB-lite"/>
    </source>
</evidence>
<gene>
    <name evidence="2" type="ORF">NCTC10207_01365</name>
</gene>
<dbReference type="Proteomes" id="UP000282386">
    <property type="component" value="Chromosome"/>
</dbReference>
<name>A0A7Z9A4F0_9MICC</name>
<reference evidence="2 3" key="1">
    <citation type="submission" date="2018-12" db="EMBL/GenBank/DDBJ databases">
        <authorList>
            <consortium name="Pathogen Informatics"/>
        </authorList>
    </citation>
    <scope>NUCLEOTIDE SEQUENCE [LARGE SCALE GENOMIC DNA]</scope>
    <source>
        <strain evidence="2 3">NCTC10207</strain>
    </source>
</reference>
<protein>
    <submittedName>
        <fullName evidence="2">Protein of uncharacterized function (DUF3515)</fullName>
    </submittedName>
</protein>
<dbReference type="AlphaFoldDB" id="A0A7Z9A4F0"/>
<feature type="compositionally biased region" description="Low complexity" evidence="1">
    <location>
        <begin position="123"/>
        <end position="146"/>
    </location>
</feature>
<dbReference type="Pfam" id="PF12028">
    <property type="entry name" value="DUF3515"/>
    <property type="match status" value="1"/>
</dbReference>